<dbReference type="SUPFAM" id="SSF55486">
    <property type="entry name" value="Metalloproteases ('zincins'), catalytic domain"/>
    <property type="match status" value="1"/>
</dbReference>
<dbReference type="InterPro" id="IPR042089">
    <property type="entry name" value="Peptidase_M13_dom_2"/>
</dbReference>
<dbReference type="InterPro" id="IPR018497">
    <property type="entry name" value="Peptidase_M13_C"/>
</dbReference>
<dbReference type="InterPro" id="IPR024079">
    <property type="entry name" value="MetalloPept_cat_dom_sf"/>
</dbReference>
<dbReference type="Gene3D" id="1.10.1380.10">
    <property type="entry name" value="Neutral endopeptidase , domain2"/>
    <property type="match status" value="1"/>
</dbReference>
<keyword evidence="7" id="KW-0482">Metalloprotease</keyword>
<proteinExistence type="inferred from homology"/>
<sequence length="837" mass="92727">MSAPRPSTDEEDAPLLERDGEASSPMSATLERVKQGSLTLLEKVLIGIALFFLILAAVFLGLFAGSVAKPPPAVHHPVTTSLFATATATVTPTSTVIASPAPTKRPDNRNDETCLTPECVQIAASLIASMDTTVDPCVDFFAFSNGGWVKDHPIPEDKGDYGTFNQVTEKNDRVIRGLLESTLKPDLDPADRRNIVNLQNLYHSCLNEEQLESVGAEPLLRLVQTVIDHFSLVKPASESDQLVWTSAPADQAARRKRLTSTLLYLHAHDITSLFDFEVDGDVVVDPDTMRLYLGQGGLGLPDKEYYAPGEPILELYESVVAKVLANVHDGLEIKAKSTSCLDPSKSGSRLAAAQKAAAHVVAFEGALAKISLSNVELYDPKGTYHPRNRTELSALLPYIDLGDYFSGLFPRPFFPDPVIVQTPTFFANLSKLIDDTPDATLQSYFVYHTASRYASAIAPSQPIAKELKRLNNALKGVDASISTPRSETCLKATLNYASILAGRYFVLEAFPGRSKEYAEEIIDALIEAYKERLSEVEWFDKHTAKVAVEKASLIQRKIGYPTSPDTESPEALERYYALNGPFNATDFFGNAFRSIVADSKRFWAHVETKRNRGEWEMPAFLVNAYFNPSANEIVFPAGILQIPFFSVDFPEYLAIGAFGSVAGHEIGHAFDASGRQYDGHGRLTDWWSNSTVDAFKEREKCFLKQYANYTIIGPDGKTYHIKSGQTIGEDLADSGGLAQSYRAWKSRFESDPDGKKYANFKLPGLNYTREQLFFLSYSASWRNHARAAERVRRIRSDPHSPPYYRVIGPLQNSMEFRKAFNCPADSPMVRKNPCTIW</sequence>
<dbReference type="GO" id="GO:0016485">
    <property type="term" value="P:protein processing"/>
    <property type="evidence" value="ECO:0007669"/>
    <property type="project" value="TreeGrafter"/>
</dbReference>
<keyword evidence="13" id="KW-1185">Reference proteome</keyword>
<dbReference type="Proteomes" id="UP000009131">
    <property type="component" value="Unassembled WGS sequence"/>
</dbReference>
<feature type="transmembrane region" description="Helical" evidence="9">
    <location>
        <begin position="44"/>
        <end position="64"/>
    </location>
</feature>
<dbReference type="PRINTS" id="PR00786">
    <property type="entry name" value="NEPRILYSIN"/>
</dbReference>
<dbReference type="HOGENOM" id="CLU_006187_2_0_1"/>
<evidence type="ECO:0000256" key="1">
    <source>
        <dbReference type="ARBA" id="ARBA00001947"/>
    </source>
</evidence>
<evidence type="ECO:0000256" key="2">
    <source>
        <dbReference type="ARBA" id="ARBA00007357"/>
    </source>
</evidence>
<dbReference type="Pfam" id="PF01431">
    <property type="entry name" value="Peptidase_M13"/>
    <property type="match status" value="1"/>
</dbReference>
<dbReference type="PROSITE" id="PS51885">
    <property type="entry name" value="NEPRILYSIN"/>
    <property type="match status" value="1"/>
</dbReference>
<keyword evidence="9" id="KW-1133">Transmembrane helix</keyword>
<evidence type="ECO:0000256" key="5">
    <source>
        <dbReference type="ARBA" id="ARBA00022801"/>
    </source>
</evidence>
<evidence type="ECO:0000256" key="3">
    <source>
        <dbReference type="ARBA" id="ARBA00022670"/>
    </source>
</evidence>
<name>G7E0U0_MIXOS</name>
<dbReference type="PANTHER" id="PTHR11733:SF167">
    <property type="entry name" value="FI17812P1-RELATED"/>
    <property type="match status" value="1"/>
</dbReference>
<dbReference type="InterPro" id="IPR000718">
    <property type="entry name" value="Peptidase_M13"/>
</dbReference>
<reference evidence="12 13" key="2">
    <citation type="journal article" date="2012" name="Open Biol.">
        <title>Characteristics of nucleosomes and linker DNA regions on the genome of the basidiomycete Mixia osmundae revealed by mono- and dinucleosome mapping.</title>
        <authorList>
            <person name="Nishida H."/>
            <person name="Kondo S."/>
            <person name="Matsumoto T."/>
            <person name="Suzuki Y."/>
            <person name="Yoshikawa H."/>
            <person name="Taylor T.D."/>
            <person name="Sugiyama J."/>
        </authorList>
    </citation>
    <scope>NUCLEOTIDE SEQUENCE [LARGE SCALE GENOMIC DNA]</scope>
    <source>
        <strain evidence="13">CBS 9802 / IAM 14324 / JCM 22182 / KY 12970</strain>
    </source>
</reference>
<keyword evidence="6" id="KW-0862">Zinc</keyword>
<dbReference type="STRING" id="764103.G7E0U0"/>
<gene>
    <name evidence="12" type="primary">Mo03117</name>
    <name evidence="12" type="ORF">E5Q_03117</name>
</gene>
<evidence type="ECO:0000313" key="13">
    <source>
        <dbReference type="Proteomes" id="UP000009131"/>
    </source>
</evidence>
<keyword evidence="3" id="KW-0645">Protease</keyword>
<evidence type="ECO:0000256" key="9">
    <source>
        <dbReference type="SAM" id="Phobius"/>
    </source>
</evidence>
<feature type="domain" description="Peptidase M13 C-terminal" evidence="10">
    <location>
        <begin position="623"/>
        <end position="835"/>
    </location>
</feature>
<dbReference type="GO" id="GO:0046872">
    <property type="term" value="F:metal ion binding"/>
    <property type="evidence" value="ECO:0007669"/>
    <property type="project" value="UniProtKB-KW"/>
</dbReference>
<dbReference type="EMBL" id="BABT02000090">
    <property type="protein sequence ID" value="GAA96450.1"/>
    <property type="molecule type" value="Genomic_DNA"/>
</dbReference>
<evidence type="ECO:0000256" key="6">
    <source>
        <dbReference type="ARBA" id="ARBA00022833"/>
    </source>
</evidence>
<dbReference type="GO" id="GO:0005886">
    <property type="term" value="C:plasma membrane"/>
    <property type="evidence" value="ECO:0007669"/>
    <property type="project" value="TreeGrafter"/>
</dbReference>
<dbReference type="Gene3D" id="3.40.390.10">
    <property type="entry name" value="Collagenase (Catalytic Domain)"/>
    <property type="match status" value="1"/>
</dbReference>
<protein>
    <recommendedName>
        <fullName evidence="14">Peptidase M13 C-terminal domain-containing protein</fullName>
    </recommendedName>
</protein>
<organism evidence="12 13">
    <name type="scientific">Mixia osmundae (strain CBS 9802 / IAM 14324 / JCM 22182 / KY 12970)</name>
    <dbReference type="NCBI Taxonomy" id="764103"/>
    <lineage>
        <taxon>Eukaryota</taxon>
        <taxon>Fungi</taxon>
        <taxon>Dikarya</taxon>
        <taxon>Basidiomycota</taxon>
        <taxon>Pucciniomycotina</taxon>
        <taxon>Mixiomycetes</taxon>
        <taxon>Mixiales</taxon>
        <taxon>Mixiaceae</taxon>
        <taxon>Mixia</taxon>
    </lineage>
</organism>
<dbReference type="OMA" id="FGWAQVW"/>
<feature type="region of interest" description="Disordered" evidence="8">
    <location>
        <begin position="1"/>
        <end position="27"/>
    </location>
</feature>
<evidence type="ECO:0000256" key="7">
    <source>
        <dbReference type="ARBA" id="ARBA00023049"/>
    </source>
</evidence>
<feature type="domain" description="Peptidase M13 N-terminal" evidence="11">
    <location>
        <begin position="136"/>
        <end position="561"/>
    </location>
</feature>
<dbReference type="PANTHER" id="PTHR11733">
    <property type="entry name" value="ZINC METALLOPROTEASE FAMILY M13 NEPRILYSIN-RELATED"/>
    <property type="match status" value="1"/>
</dbReference>
<accession>G7E0U0</accession>
<dbReference type="eggNOG" id="KOG3624">
    <property type="taxonomic scope" value="Eukaryota"/>
</dbReference>
<evidence type="ECO:0000256" key="4">
    <source>
        <dbReference type="ARBA" id="ARBA00022723"/>
    </source>
</evidence>
<dbReference type="AlphaFoldDB" id="G7E0U0"/>
<keyword evidence="5" id="KW-0378">Hydrolase</keyword>
<keyword evidence="9" id="KW-0812">Transmembrane</keyword>
<evidence type="ECO:0000256" key="8">
    <source>
        <dbReference type="SAM" id="MobiDB-lite"/>
    </source>
</evidence>
<dbReference type="InParanoid" id="G7E0U0"/>
<reference evidence="12 13" key="1">
    <citation type="journal article" date="2011" name="J. Gen. Appl. Microbiol.">
        <title>Draft genome sequencing of the enigmatic basidiomycete Mixia osmundae.</title>
        <authorList>
            <person name="Nishida H."/>
            <person name="Nagatsuka Y."/>
            <person name="Sugiyama J."/>
        </authorList>
    </citation>
    <scope>NUCLEOTIDE SEQUENCE [LARGE SCALE GENOMIC DNA]</scope>
    <source>
        <strain evidence="13">CBS 9802 / IAM 14324 / JCM 22182 / KY 12970</strain>
    </source>
</reference>
<comment type="caution">
    <text evidence="12">The sequence shown here is derived from an EMBL/GenBank/DDBJ whole genome shotgun (WGS) entry which is preliminary data.</text>
</comment>
<evidence type="ECO:0000259" key="11">
    <source>
        <dbReference type="Pfam" id="PF05649"/>
    </source>
</evidence>
<comment type="cofactor">
    <cofactor evidence="1">
        <name>Zn(2+)</name>
        <dbReference type="ChEBI" id="CHEBI:29105"/>
    </cofactor>
</comment>
<dbReference type="CDD" id="cd08662">
    <property type="entry name" value="M13"/>
    <property type="match status" value="1"/>
</dbReference>
<keyword evidence="4" id="KW-0479">Metal-binding</keyword>
<dbReference type="GO" id="GO:0004222">
    <property type="term" value="F:metalloendopeptidase activity"/>
    <property type="evidence" value="ECO:0007669"/>
    <property type="project" value="InterPro"/>
</dbReference>
<evidence type="ECO:0008006" key="14">
    <source>
        <dbReference type="Google" id="ProtNLM"/>
    </source>
</evidence>
<dbReference type="RefSeq" id="XP_014568064.1">
    <property type="nucleotide sequence ID" value="XM_014712578.1"/>
</dbReference>
<dbReference type="InterPro" id="IPR008753">
    <property type="entry name" value="Peptidase_M13_N"/>
</dbReference>
<dbReference type="OrthoDB" id="6475849at2759"/>
<dbReference type="Pfam" id="PF05649">
    <property type="entry name" value="Peptidase_M13_N"/>
    <property type="match status" value="1"/>
</dbReference>
<comment type="similarity">
    <text evidence="2">Belongs to the peptidase M13 family.</text>
</comment>
<evidence type="ECO:0000313" key="12">
    <source>
        <dbReference type="EMBL" id="GAA96450.1"/>
    </source>
</evidence>
<evidence type="ECO:0000259" key="10">
    <source>
        <dbReference type="Pfam" id="PF01431"/>
    </source>
</evidence>
<keyword evidence="9" id="KW-0472">Membrane</keyword>